<dbReference type="FunFam" id="3.40.50.2000:FF:000056">
    <property type="entry name" value="Glycosyltransferase"/>
    <property type="match status" value="1"/>
</dbReference>
<evidence type="ECO:0000256" key="2">
    <source>
        <dbReference type="ARBA" id="ARBA00022676"/>
    </source>
</evidence>
<evidence type="ECO:0000256" key="3">
    <source>
        <dbReference type="ARBA" id="ARBA00022679"/>
    </source>
</evidence>
<evidence type="ECO:0000256" key="1">
    <source>
        <dbReference type="ARBA" id="ARBA00009995"/>
    </source>
</evidence>
<proteinExistence type="inferred from homology"/>
<keyword evidence="3 4" id="KW-0808">Transferase</keyword>
<comment type="similarity">
    <text evidence="1 4">Belongs to the UDP-glycosyltransferase family.</text>
</comment>
<dbReference type="InterPro" id="IPR002213">
    <property type="entry name" value="UDP_glucos_trans"/>
</dbReference>
<dbReference type="Proteomes" id="UP001497480">
    <property type="component" value="Unassembled WGS sequence"/>
</dbReference>
<dbReference type="GO" id="GO:0035251">
    <property type="term" value="F:UDP-glucosyltransferase activity"/>
    <property type="evidence" value="ECO:0007669"/>
    <property type="project" value="InterPro"/>
</dbReference>
<keyword evidence="2 4" id="KW-0328">Glycosyltransferase</keyword>
<evidence type="ECO:0000256" key="4">
    <source>
        <dbReference type="RuleBase" id="RU003718"/>
    </source>
</evidence>
<evidence type="ECO:0000256" key="5">
    <source>
        <dbReference type="RuleBase" id="RU362057"/>
    </source>
</evidence>
<dbReference type="Gene3D" id="3.40.50.2000">
    <property type="entry name" value="Glycogen Phosphorylase B"/>
    <property type="match status" value="2"/>
</dbReference>
<name>A0AAV1YBR7_LUPLU</name>
<dbReference type="PANTHER" id="PTHR48048:SF76">
    <property type="entry name" value="UDP-GLYCOSYLTRANSFERASE 708D1-LIKE"/>
    <property type="match status" value="1"/>
</dbReference>
<keyword evidence="7" id="KW-1185">Reference proteome</keyword>
<accession>A0AAV1YBR7</accession>
<dbReference type="InterPro" id="IPR035595">
    <property type="entry name" value="UDP_glycos_trans_CS"/>
</dbReference>
<gene>
    <name evidence="6" type="ORF">LLUT_LOCUS32491</name>
</gene>
<evidence type="ECO:0000313" key="6">
    <source>
        <dbReference type="EMBL" id="CAL0331431.1"/>
    </source>
</evidence>
<dbReference type="CDD" id="cd03784">
    <property type="entry name" value="GT1_Gtf-like"/>
    <property type="match status" value="1"/>
</dbReference>
<protein>
    <recommendedName>
        <fullName evidence="5">Glycosyltransferase</fullName>
        <ecNumber evidence="5">2.4.1.-</ecNumber>
    </recommendedName>
</protein>
<dbReference type="EMBL" id="CAXHTB010000023">
    <property type="protein sequence ID" value="CAL0331431.1"/>
    <property type="molecule type" value="Genomic_DNA"/>
</dbReference>
<dbReference type="Pfam" id="PF00201">
    <property type="entry name" value="UDPGT"/>
    <property type="match status" value="1"/>
</dbReference>
<dbReference type="AlphaFoldDB" id="A0AAV1YBR7"/>
<dbReference type="PROSITE" id="PS00375">
    <property type="entry name" value="UDPGT"/>
    <property type="match status" value="1"/>
</dbReference>
<sequence>MTMSDDNGVVHVAMLPSAGMGHLTPFLRLATFFLSHNIKVTLITPRPTLSLSESQLLSRFHSSFPQVDQINFKVESSLFTQSPNSHMPIPYFQMIDHIRTSAAKALSPLLSSLSPPLSFFVSDYFMLSSVLPITQSISLPNYLLFTASASFFALYSYFSTLPSSLSELEAVEIQGVPPIPISSIPPDLVAPNSIFKKVFIEDSSQVTKVDGIFINTFEALEHEVLEAVNAGKVLTAMPPVLPFGPFVPCEFEKEGDQWIKPLKWLDDQPRGSVVFANFGTHTEFGWDQIREIADGLVKSGSRFLLVVKDGKYFNGDDKNEEVGLEEVLGHELVDKVRDKGLVMKEWVYQSGILSHEAIGGFLSHCGWNSIVEAAWNGVPIFGWPQRGDQKMNAEVVKMSGWGTWNKNWGWIGERLVTGEEIGDAIKVLMNNESFKIRASKIKEAARKGRSVGGDCEMTIIRDIVSDFSDEDEIEFCGDEEEDVEIDSNEGDGNITYANSSSFFGLLILKLVVITDQGQVV</sequence>
<dbReference type="PANTHER" id="PTHR48048">
    <property type="entry name" value="GLYCOSYLTRANSFERASE"/>
    <property type="match status" value="1"/>
</dbReference>
<reference evidence="6 7" key="1">
    <citation type="submission" date="2024-03" db="EMBL/GenBank/DDBJ databases">
        <authorList>
            <person name="Martinez-Hernandez J."/>
        </authorList>
    </citation>
    <scope>NUCLEOTIDE SEQUENCE [LARGE SCALE GENOMIC DNA]</scope>
</reference>
<organism evidence="6 7">
    <name type="scientific">Lupinus luteus</name>
    <name type="common">European yellow lupine</name>
    <dbReference type="NCBI Taxonomy" id="3873"/>
    <lineage>
        <taxon>Eukaryota</taxon>
        <taxon>Viridiplantae</taxon>
        <taxon>Streptophyta</taxon>
        <taxon>Embryophyta</taxon>
        <taxon>Tracheophyta</taxon>
        <taxon>Spermatophyta</taxon>
        <taxon>Magnoliopsida</taxon>
        <taxon>eudicotyledons</taxon>
        <taxon>Gunneridae</taxon>
        <taxon>Pentapetalae</taxon>
        <taxon>rosids</taxon>
        <taxon>fabids</taxon>
        <taxon>Fabales</taxon>
        <taxon>Fabaceae</taxon>
        <taxon>Papilionoideae</taxon>
        <taxon>50 kb inversion clade</taxon>
        <taxon>genistoids sensu lato</taxon>
        <taxon>core genistoids</taxon>
        <taxon>Genisteae</taxon>
        <taxon>Lupinus</taxon>
    </lineage>
</organism>
<dbReference type="InterPro" id="IPR050481">
    <property type="entry name" value="UDP-glycosyltransf_plant"/>
</dbReference>
<comment type="caution">
    <text evidence="6">The sequence shown here is derived from an EMBL/GenBank/DDBJ whole genome shotgun (WGS) entry which is preliminary data.</text>
</comment>
<dbReference type="EC" id="2.4.1.-" evidence="5"/>
<dbReference type="SUPFAM" id="SSF53756">
    <property type="entry name" value="UDP-Glycosyltransferase/glycogen phosphorylase"/>
    <property type="match status" value="1"/>
</dbReference>
<evidence type="ECO:0000313" key="7">
    <source>
        <dbReference type="Proteomes" id="UP001497480"/>
    </source>
</evidence>